<dbReference type="Proteomes" id="UP001470230">
    <property type="component" value="Unassembled WGS sequence"/>
</dbReference>
<name>A0ABR2HI06_9EUKA</name>
<evidence type="ECO:0000313" key="3">
    <source>
        <dbReference type="EMBL" id="KAK8847849.1"/>
    </source>
</evidence>
<keyword evidence="2" id="KW-0812">Transmembrane</keyword>
<evidence type="ECO:0000256" key="2">
    <source>
        <dbReference type="SAM" id="Phobius"/>
    </source>
</evidence>
<gene>
    <name evidence="3" type="ORF">M9Y10_018884</name>
</gene>
<sequence>MSHHYKKDGTLDMRYKSSKSYVNSGGSCGGPRADYGSTSSRPTYSTPSYNTTSSSSRSYATTESSHKSSSDSRPSVLLTKSGDIDKRCSAVRNGDIFFKQDGTIDKRCSAVKRNKVTFDSNDKPSFESVRFSSATSNITTSKTESSPIFSFNTERSFSSPFDMTFGSPKTSTSKPQTSEPIGKYVKTVVKGNSVSFANGQISTEKNPFKIPNDFIFKMQPTSSASLYTDYDIKLNMDGTVNRNSRAVKSGDILFKSDGTIDRRCNAYRQNKIILDSNDQIDFIKMRLLTNDSPSSSAFKTQPASSASLYTSDDIKLNMDGTVNMNSRAVRRGDIMFKSDGTIDKRCNAYKQNKIILDSDDQIDFIKMGLLTNDRPSSSAFKTQPASSASLYTDYDIKLNMDGTVNMNSRAVRRGDIMFKSDGTIDKRCNAYKQNKIILDPNGQIDFIKMGLLTNERPSSSAFKTQPASSASLYTDYDIKLNMDGTINMNSRAVRRGDIMFKSDGTIDKRCNAYKQNKIILDSNGQIDFIKMGLLTNDRPSSSAFKTQPASSASLYTSDDIKLNIDGTVNRNSRAVRRGDILFKSDGSIDRRCNAYKQNKIILDSNGQIDSVQMGLKIPAGRPSSTSNYQTQSNSKISFDDLNLTTQQDPFASIDPHFQKSTFTPTYEKLNKSSSSKIPQTISFNNRQSFNGTFGSQEIYSQQALRTSYSNSSTQQNGIESITERDVKFTNDDDSEATDKNDHISTEKEKDEEKQHNEYMPYKLPRKKAQAIKENLRREKEEAERNRQLQYETLLKKSNEMLRQRLKAEQKRNERKRKEEDELEKEEKPIQKEKIKLNKKIICFVSIAAFILSYFILLSTAKLPLEMDYVSKCPKQAVCDISQEGNLTKMKINFCRANFVKLEDGLLQICSPGYEPRLSEYMETLKAASYISKKDGDCLFKFEKIGVEKIIEKFPRADINLLRTDEDFQTIYEKGEFISMNPEYNSICRIYINSTVAMPIQTLLIIIISIIAIFATEKHFSD</sequence>
<comment type="caution">
    <text evidence="3">The sequence shown here is derived from an EMBL/GenBank/DDBJ whole genome shotgun (WGS) entry which is preliminary data.</text>
</comment>
<evidence type="ECO:0000256" key="1">
    <source>
        <dbReference type="SAM" id="MobiDB-lite"/>
    </source>
</evidence>
<dbReference type="EMBL" id="JAPFFF010000027">
    <property type="protein sequence ID" value="KAK8847849.1"/>
    <property type="molecule type" value="Genomic_DNA"/>
</dbReference>
<keyword evidence="4" id="KW-1185">Reference proteome</keyword>
<organism evidence="3 4">
    <name type="scientific">Tritrichomonas musculus</name>
    <dbReference type="NCBI Taxonomy" id="1915356"/>
    <lineage>
        <taxon>Eukaryota</taxon>
        <taxon>Metamonada</taxon>
        <taxon>Parabasalia</taxon>
        <taxon>Tritrichomonadida</taxon>
        <taxon>Tritrichomonadidae</taxon>
        <taxon>Tritrichomonas</taxon>
    </lineage>
</organism>
<protein>
    <submittedName>
        <fullName evidence="3">Uncharacterized protein</fullName>
    </submittedName>
</protein>
<feature type="compositionally biased region" description="Low complexity" evidence="1">
    <location>
        <begin position="37"/>
        <end position="63"/>
    </location>
</feature>
<proteinExistence type="predicted"/>
<keyword evidence="2" id="KW-1133">Transmembrane helix</keyword>
<feature type="compositionally biased region" description="Basic and acidic residues" evidence="1">
    <location>
        <begin position="721"/>
        <end position="756"/>
    </location>
</feature>
<feature type="region of interest" description="Disordered" evidence="1">
    <location>
        <begin position="706"/>
        <end position="760"/>
    </location>
</feature>
<feature type="region of interest" description="Disordered" evidence="1">
    <location>
        <begin position="806"/>
        <end position="828"/>
    </location>
</feature>
<feature type="transmembrane region" description="Helical" evidence="2">
    <location>
        <begin position="989"/>
        <end position="1014"/>
    </location>
</feature>
<reference evidence="3 4" key="1">
    <citation type="submission" date="2024-04" db="EMBL/GenBank/DDBJ databases">
        <title>Tritrichomonas musculus Genome.</title>
        <authorList>
            <person name="Alves-Ferreira E."/>
            <person name="Grigg M."/>
            <person name="Lorenzi H."/>
            <person name="Galac M."/>
        </authorList>
    </citation>
    <scope>NUCLEOTIDE SEQUENCE [LARGE SCALE GENOMIC DNA]</scope>
    <source>
        <strain evidence="3 4">EAF2021</strain>
    </source>
</reference>
<feature type="compositionally biased region" description="Polar residues" evidence="1">
    <location>
        <begin position="706"/>
        <end position="719"/>
    </location>
</feature>
<accession>A0ABR2HI06</accession>
<feature type="region of interest" description="Disordered" evidence="1">
    <location>
        <begin position="20"/>
        <end position="78"/>
    </location>
</feature>
<feature type="transmembrane region" description="Helical" evidence="2">
    <location>
        <begin position="840"/>
        <end position="860"/>
    </location>
</feature>
<keyword evidence="2" id="KW-0472">Membrane</keyword>
<evidence type="ECO:0000313" key="4">
    <source>
        <dbReference type="Proteomes" id="UP001470230"/>
    </source>
</evidence>